<sequence>MKKLRQYFLELQSTLPADGPGFSAVVLEENAVVCELHHGLASLELEVPLSGKSAYYLASESKQFTAACVLALVRAGRMGLDDDVCAHLPELARMEQTFPLRSLLNHSSGIPDYFQFLACQLGRHEADYFNNALILKMIACFDAVDFPTGTKHGYSNSNYILLAALIERLSGLSPARFAYETLFKPLGIERMGFDDDRSNVLAHRVFSYAADAARPRRYKQHLGNANTVGDGGVYASTDELVLWEREWHRQWADCASLLHAMLQPSPLVDGTALPYRFGLEIIRREGTDVVFHSGCLWSFHTLLMRMPARRLSVIYLANCDSAEPDMERMLAAMA</sequence>
<keyword evidence="3" id="KW-1185">Reference proteome</keyword>
<evidence type="ECO:0000313" key="2">
    <source>
        <dbReference type="EMBL" id="QPI53140.1"/>
    </source>
</evidence>
<name>A0AA48WM41_9BURK</name>
<dbReference type="EMBL" id="CP065053">
    <property type="protein sequence ID" value="QPI53140.1"/>
    <property type="molecule type" value="Genomic_DNA"/>
</dbReference>
<dbReference type="Proteomes" id="UP000662888">
    <property type="component" value="Chromosome"/>
</dbReference>
<dbReference type="InterPro" id="IPR012338">
    <property type="entry name" value="Beta-lactam/transpept-like"/>
</dbReference>
<reference evidence="2 3" key="1">
    <citation type="submission" date="2020-11" db="EMBL/GenBank/DDBJ databases">
        <authorList>
            <person name="Sun Q."/>
        </authorList>
    </citation>
    <scope>NUCLEOTIDE SEQUENCE [LARGE SCALE GENOMIC DNA]</scope>
    <source>
        <strain evidence="2 3">P8398</strain>
    </source>
</reference>
<dbReference type="Gene3D" id="3.40.710.10">
    <property type="entry name" value="DD-peptidase/beta-lactamase superfamily"/>
    <property type="match status" value="1"/>
</dbReference>
<protein>
    <submittedName>
        <fullName evidence="2">Beta-lactamase family protein</fullName>
    </submittedName>
</protein>
<dbReference type="SUPFAM" id="SSF56601">
    <property type="entry name" value="beta-lactamase/transpeptidase-like"/>
    <property type="match status" value="1"/>
</dbReference>
<gene>
    <name evidence="2" type="ORF">IV454_07025</name>
</gene>
<evidence type="ECO:0000313" key="3">
    <source>
        <dbReference type="Proteomes" id="UP000662888"/>
    </source>
</evidence>
<dbReference type="Pfam" id="PF00144">
    <property type="entry name" value="Beta-lactamase"/>
    <property type="match status" value="1"/>
</dbReference>
<evidence type="ECO:0000259" key="1">
    <source>
        <dbReference type="Pfam" id="PF00144"/>
    </source>
</evidence>
<organism evidence="2 3">
    <name type="scientific">Massilia antarctica</name>
    <dbReference type="NCBI Taxonomy" id="2765360"/>
    <lineage>
        <taxon>Bacteria</taxon>
        <taxon>Pseudomonadati</taxon>
        <taxon>Pseudomonadota</taxon>
        <taxon>Betaproteobacteria</taxon>
        <taxon>Burkholderiales</taxon>
        <taxon>Oxalobacteraceae</taxon>
        <taxon>Telluria group</taxon>
        <taxon>Massilia</taxon>
    </lineage>
</organism>
<feature type="domain" description="Beta-lactamase-related" evidence="1">
    <location>
        <begin position="19"/>
        <end position="331"/>
    </location>
</feature>
<accession>A0AA48WM41</accession>
<dbReference type="InterPro" id="IPR001466">
    <property type="entry name" value="Beta-lactam-related"/>
</dbReference>
<dbReference type="InterPro" id="IPR050491">
    <property type="entry name" value="AmpC-like"/>
</dbReference>
<dbReference type="PANTHER" id="PTHR46825:SF9">
    <property type="entry name" value="BETA-LACTAMASE-RELATED DOMAIN-CONTAINING PROTEIN"/>
    <property type="match status" value="1"/>
</dbReference>
<proteinExistence type="predicted"/>
<dbReference type="PANTHER" id="PTHR46825">
    <property type="entry name" value="D-ALANYL-D-ALANINE-CARBOXYPEPTIDASE/ENDOPEPTIDASE AMPH"/>
    <property type="match status" value="1"/>
</dbReference>